<evidence type="ECO:0000313" key="1">
    <source>
        <dbReference type="EMBL" id="RWX56094.1"/>
    </source>
</evidence>
<sequence>MKDKRPERIELNGKFSIIHCTFKHQSRSVIYSPFTSESMLCDISVVELLERLSHADCMTGEVDSYVKKRPESALGVIKELLSMQILLPAKD</sequence>
<gene>
    <name evidence="1" type="ORF">EDI28_07330</name>
</gene>
<keyword evidence="2" id="KW-1185">Reference proteome</keyword>
<comment type="caution">
    <text evidence="1">The sequence shown here is derived from an EMBL/GenBank/DDBJ whole genome shotgun (WGS) entry which is preliminary data.</text>
</comment>
<reference evidence="1 2" key="1">
    <citation type="submission" date="2018-11" db="EMBL/GenBank/DDBJ databases">
        <title>Photobacterium sp. BEI247 sp. nov., a marine bacterium isolated from Yongle Blue Hole in the South China Sea.</title>
        <authorList>
            <person name="Wang X."/>
        </authorList>
    </citation>
    <scope>NUCLEOTIDE SEQUENCE [LARGE SCALE GENOMIC DNA]</scope>
    <source>
        <strain evidence="2">BEI247</strain>
    </source>
</reference>
<evidence type="ECO:0008006" key="3">
    <source>
        <dbReference type="Google" id="ProtNLM"/>
    </source>
</evidence>
<name>A0A444JSL5_9GAMM</name>
<dbReference type="OrthoDB" id="5817211at2"/>
<dbReference type="EMBL" id="RJLM01000002">
    <property type="protein sequence ID" value="RWX56094.1"/>
    <property type="molecule type" value="Genomic_DNA"/>
</dbReference>
<dbReference type="Proteomes" id="UP000287563">
    <property type="component" value="Unassembled WGS sequence"/>
</dbReference>
<organism evidence="1 2">
    <name type="scientific">Photobacterium chitinilyticum</name>
    <dbReference type="NCBI Taxonomy" id="2485123"/>
    <lineage>
        <taxon>Bacteria</taxon>
        <taxon>Pseudomonadati</taxon>
        <taxon>Pseudomonadota</taxon>
        <taxon>Gammaproteobacteria</taxon>
        <taxon>Vibrionales</taxon>
        <taxon>Vibrionaceae</taxon>
        <taxon>Photobacterium</taxon>
    </lineage>
</organism>
<accession>A0A444JSL5</accession>
<dbReference type="AlphaFoldDB" id="A0A444JSL5"/>
<dbReference type="RefSeq" id="WP_128783182.1">
    <property type="nucleotide sequence ID" value="NZ_JAKJSG010000020.1"/>
</dbReference>
<protein>
    <recommendedName>
        <fullName evidence="3">HPr-rel-A system PqqD family peptide chaperone</fullName>
    </recommendedName>
</protein>
<evidence type="ECO:0000313" key="2">
    <source>
        <dbReference type="Proteomes" id="UP000287563"/>
    </source>
</evidence>
<proteinExistence type="predicted"/>